<dbReference type="EMBL" id="SKBM01000003">
    <property type="protein sequence ID" value="TCZ65357.1"/>
    <property type="molecule type" value="Genomic_DNA"/>
</dbReference>
<evidence type="ECO:0000256" key="1">
    <source>
        <dbReference type="ARBA" id="ARBA00005254"/>
    </source>
</evidence>
<dbReference type="SUPFAM" id="SSF52096">
    <property type="entry name" value="ClpP/crotonase"/>
    <property type="match status" value="1"/>
</dbReference>
<dbReference type="Gene3D" id="1.10.12.10">
    <property type="entry name" value="Lyase 2-enoyl-coa Hydratase, Chain A, domain 2"/>
    <property type="match status" value="1"/>
</dbReference>
<dbReference type="InterPro" id="IPR014748">
    <property type="entry name" value="Enoyl-CoA_hydra_C"/>
</dbReference>
<dbReference type="InterPro" id="IPR051683">
    <property type="entry name" value="Enoyl-CoA_Hydratase/Isomerase"/>
</dbReference>
<comment type="caution">
    <text evidence="3">The sequence shown here is derived from an EMBL/GenBank/DDBJ whole genome shotgun (WGS) entry which is preliminary data.</text>
</comment>
<evidence type="ECO:0000256" key="2">
    <source>
        <dbReference type="SAM" id="MobiDB-lite"/>
    </source>
</evidence>
<dbReference type="Gene3D" id="3.90.226.10">
    <property type="entry name" value="2-enoyl-CoA Hydratase, Chain A, domain 1"/>
    <property type="match status" value="1"/>
</dbReference>
<feature type="compositionally biased region" description="Low complexity" evidence="2">
    <location>
        <begin position="1"/>
        <end position="18"/>
    </location>
</feature>
<dbReference type="Pfam" id="PF00378">
    <property type="entry name" value="ECH_1"/>
    <property type="match status" value="1"/>
</dbReference>
<keyword evidence="4" id="KW-1185">Reference proteome</keyword>
<protein>
    <submittedName>
        <fullName evidence="3">Enoyl-CoA hydratase/isomerase family protein</fullName>
    </submittedName>
</protein>
<reference evidence="3 4" key="1">
    <citation type="submission" date="2019-03" db="EMBL/GenBank/DDBJ databases">
        <title>Paracraurococcus aquatilis NE82 genome sequence.</title>
        <authorList>
            <person name="Zhao Y."/>
            <person name="Du Z."/>
        </authorList>
    </citation>
    <scope>NUCLEOTIDE SEQUENCE [LARGE SCALE GENOMIC DNA]</scope>
    <source>
        <strain evidence="3 4">NE82</strain>
    </source>
</reference>
<dbReference type="InterPro" id="IPR029045">
    <property type="entry name" value="ClpP/crotonase-like_dom_sf"/>
</dbReference>
<gene>
    <name evidence="3" type="ORF">EXY23_04065</name>
</gene>
<dbReference type="GO" id="GO:0016853">
    <property type="term" value="F:isomerase activity"/>
    <property type="evidence" value="ECO:0007669"/>
    <property type="project" value="UniProtKB-KW"/>
</dbReference>
<dbReference type="GO" id="GO:0008300">
    <property type="term" value="P:isoprenoid catabolic process"/>
    <property type="evidence" value="ECO:0007669"/>
    <property type="project" value="TreeGrafter"/>
</dbReference>
<keyword evidence="3" id="KW-0413">Isomerase</keyword>
<accession>A0A4V2WLY7</accession>
<dbReference type="AlphaFoldDB" id="A0A4V2WLY7"/>
<feature type="region of interest" description="Disordered" evidence="2">
    <location>
        <begin position="1"/>
        <end position="42"/>
    </location>
</feature>
<organism evidence="3 4">
    <name type="scientific">Roseicella aquatilis</name>
    <dbReference type="NCBI Taxonomy" id="2527868"/>
    <lineage>
        <taxon>Bacteria</taxon>
        <taxon>Pseudomonadati</taxon>
        <taxon>Pseudomonadota</taxon>
        <taxon>Alphaproteobacteria</taxon>
        <taxon>Acetobacterales</taxon>
        <taxon>Roseomonadaceae</taxon>
        <taxon>Roseicella</taxon>
    </lineage>
</organism>
<dbReference type="OrthoDB" id="9795613at2"/>
<comment type="similarity">
    <text evidence="1">Belongs to the enoyl-CoA hydratase/isomerase family.</text>
</comment>
<name>A0A4V2WLY7_9PROT</name>
<feature type="compositionally biased region" description="Basic and acidic residues" evidence="2">
    <location>
        <begin position="22"/>
        <end position="31"/>
    </location>
</feature>
<evidence type="ECO:0000313" key="3">
    <source>
        <dbReference type="EMBL" id="TCZ65357.1"/>
    </source>
</evidence>
<proteinExistence type="inferred from homology"/>
<sequence>MMPKPMMPRAMAAMCESPARPRRSDDRRAERPGGLNRPVQSTRPALCHIRRVLPAPRWRSILAAQDWSRDARLRRSRSSEERRMADDTPLLVTREGPVVRATMNRPERRNAISEAMGTAWDALLAELAQDRSARVLVISGAGGHFCAGLDLTEVASEETPERTLARQQARNRRIGGRFADISALPQVVIAAVEGSCHAGGLGFCCAADIAFAAATARFAAPEVRRGLVPAQILPWLARRAGRTAATRLVLEAAVIDAAEAGRIGLVHGVLPDAAALEAQVQKTIAAVLDGAPGALAETKGLLAALGPVSPEGYAEAGAAAFARTASSPEAAEGIAAFRAKRKPAWAS</sequence>
<dbReference type="InterPro" id="IPR001753">
    <property type="entry name" value="Enoyl-CoA_hydra/iso"/>
</dbReference>
<dbReference type="PANTHER" id="PTHR42964">
    <property type="entry name" value="ENOYL-COA HYDRATASE"/>
    <property type="match status" value="1"/>
</dbReference>
<dbReference type="Proteomes" id="UP000295023">
    <property type="component" value="Unassembled WGS sequence"/>
</dbReference>
<dbReference type="CDD" id="cd06558">
    <property type="entry name" value="crotonase-like"/>
    <property type="match status" value="1"/>
</dbReference>
<dbReference type="PANTHER" id="PTHR42964:SF1">
    <property type="entry name" value="POLYKETIDE BIOSYNTHESIS ENOYL-COA HYDRATASE PKSH-RELATED"/>
    <property type="match status" value="1"/>
</dbReference>
<evidence type="ECO:0000313" key="4">
    <source>
        <dbReference type="Proteomes" id="UP000295023"/>
    </source>
</evidence>